<dbReference type="EC" id="2.3.2.2" evidence="6"/>
<dbReference type="GO" id="GO:0103068">
    <property type="term" value="F:leukotriene C4 gamma-glutamyl transferase activity"/>
    <property type="evidence" value="ECO:0007669"/>
    <property type="project" value="UniProtKB-EC"/>
</dbReference>
<sequence>MLERDYIAPGRSAALGENGMAATSHPLATMAAIDILRAGGNAMDAALAAVAVQCVVEPAMTGIGGDCFAIVASAGKAPTAFNGSGRAPRRISAEQLRAQGMTQIDAGSPHAVTVPGAVDAWCHLSEAYGSMGLDRLLQPAINLAEKGYRVTGRVALDWARYKSTVAADADAAGCYLQDGTPPRTGDIFTHPQLAETLRRVAKEGRTGFYEGPVAEEVVSRLNAMGGTHELADFADHGGNFVEPIAAKFRGYDVLECPPNGQGLAALVMLRILDGFDLSDGAISEADRVHLLAEASNAAYTLRDLLISDPATMPMPVDDILSDGFIEGLRSRIALDRVQPPAIWSEAMHRDTVYLTVVDKDRNVVSLINSLFNAFGSGILAPNSGVLLQNRGSGFSLVEGHPNELAPDKRPLHTIIPALVMKDGRPLVPFGVMGGQFQPVGHAHFLSHMFDRGYDPQRANEVPRSFAFNGTLTLEAGFGDAVRADLERRGHQVAWASDPIGGCQAIYIDHQRGLLIGGSDHRKDGLALGY</sequence>
<dbReference type="Gene3D" id="3.60.20.40">
    <property type="match status" value="1"/>
</dbReference>
<dbReference type="NCBIfam" id="TIGR00066">
    <property type="entry name" value="g_glut_trans"/>
    <property type="match status" value="1"/>
</dbReference>
<comment type="similarity">
    <text evidence="6">Belongs to the gamma-glutamyltransferase family.</text>
</comment>
<dbReference type="SUPFAM" id="SSF56235">
    <property type="entry name" value="N-terminal nucleophile aminohydrolases (Ntn hydrolases)"/>
    <property type="match status" value="1"/>
</dbReference>
<comment type="catalytic activity">
    <reaction evidence="3 6">
        <text>an N-terminal (5-L-glutamyl)-[peptide] + an alpha-amino acid = 5-L-glutamyl amino acid + an N-terminal L-alpha-aminoacyl-[peptide]</text>
        <dbReference type="Rhea" id="RHEA:23904"/>
        <dbReference type="Rhea" id="RHEA-COMP:9780"/>
        <dbReference type="Rhea" id="RHEA-COMP:9795"/>
        <dbReference type="ChEBI" id="CHEBI:77644"/>
        <dbReference type="ChEBI" id="CHEBI:78597"/>
        <dbReference type="ChEBI" id="CHEBI:78599"/>
        <dbReference type="ChEBI" id="CHEBI:78608"/>
        <dbReference type="EC" id="2.3.2.2"/>
    </reaction>
</comment>
<keyword evidence="6" id="KW-0317">Glutathione biosynthesis</keyword>
<evidence type="ECO:0000313" key="7">
    <source>
        <dbReference type="EMBL" id="MVS98956.1"/>
    </source>
</evidence>
<dbReference type="InterPro" id="IPR052896">
    <property type="entry name" value="GGT-like_enzyme"/>
</dbReference>
<comment type="catalytic activity">
    <reaction evidence="2 6">
        <text>glutathione + H2O = L-cysteinylglycine + L-glutamate</text>
        <dbReference type="Rhea" id="RHEA:28807"/>
        <dbReference type="ChEBI" id="CHEBI:15377"/>
        <dbReference type="ChEBI" id="CHEBI:29985"/>
        <dbReference type="ChEBI" id="CHEBI:57925"/>
        <dbReference type="ChEBI" id="CHEBI:61694"/>
        <dbReference type="EC" id="3.4.19.13"/>
    </reaction>
</comment>
<keyword evidence="8" id="KW-1185">Reference proteome</keyword>
<keyword evidence="6 7" id="KW-0808">Transferase</keyword>
<evidence type="ECO:0000256" key="2">
    <source>
        <dbReference type="ARBA" id="ARBA00001089"/>
    </source>
</evidence>
<dbReference type="EMBL" id="WQRF01000002">
    <property type="protein sequence ID" value="MVS98956.1"/>
    <property type="molecule type" value="Genomic_DNA"/>
</dbReference>
<dbReference type="PRINTS" id="PR01210">
    <property type="entry name" value="GGTRANSPTASE"/>
</dbReference>
<dbReference type="UniPathway" id="UPA00204"/>
<dbReference type="GO" id="GO:0006750">
    <property type="term" value="P:glutathione biosynthetic process"/>
    <property type="evidence" value="ECO:0007669"/>
    <property type="project" value="UniProtKB-KW"/>
</dbReference>
<dbReference type="Pfam" id="PF01019">
    <property type="entry name" value="G_glu_transpept"/>
    <property type="match status" value="1"/>
</dbReference>
<protein>
    <recommendedName>
        <fullName evidence="6">Glutathione hydrolase proenzyme</fullName>
        <ecNumber evidence="6">2.3.2.2</ecNumber>
        <ecNumber evidence="6">3.4.19.13</ecNumber>
    </recommendedName>
    <component>
        <recommendedName>
            <fullName evidence="6">Glutathione hydrolase large chain</fullName>
        </recommendedName>
    </component>
    <component>
        <recommendedName>
            <fullName evidence="6">Glutathione hydrolase small chain</fullName>
        </recommendedName>
    </component>
</protein>
<evidence type="ECO:0000256" key="1">
    <source>
        <dbReference type="ARBA" id="ARBA00001049"/>
    </source>
</evidence>
<dbReference type="InterPro" id="IPR043138">
    <property type="entry name" value="GGT_lsub"/>
</dbReference>
<evidence type="ECO:0000256" key="6">
    <source>
        <dbReference type="RuleBase" id="RU368036"/>
    </source>
</evidence>
<keyword evidence="6 7" id="KW-0012">Acyltransferase</keyword>
<gene>
    <name evidence="7" type="primary">ggt</name>
    <name evidence="7" type="ORF">GO014_07980</name>
</gene>
<name>A0A7X3FQV5_9HYPH</name>
<comment type="subunit">
    <text evidence="6">This enzyme consists of two polypeptide chains, which are synthesized in precursor form from a single polypeptide.</text>
</comment>
<evidence type="ECO:0000256" key="5">
    <source>
        <dbReference type="PIRSR" id="PIRSR600101-2"/>
    </source>
</evidence>
<comment type="PTM">
    <text evidence="6">Cleaved by autocatalysis into a large and a small subunit.</text>
</comment>
<dbReference type="Gene3D" id="1.10.246.130">
    <property type="match status" value="1"/>
</dbReference>
<keyword evidence="6" id="KW-0865">Zymogen</keyword>
<evidence type="ECO:0000313" key="8">
    <source>
        <dbReference type="Proteomes" id="UP000438106"/>
    </source>
</evidence>
<feature type="binding site" evidence="5">
    <location>
        <position position="434"/>
    </location>
    <ligand>
        <name>L-glutamate</name>
        <dbReference type="ChEBI" id="CHEBI:29985"/>
    </ligand>
</feature>
<dbReference type="InterPro" id="IPR043137">
    <property type="entry name" value="GGT_ssub_C"/>
</dbReference>
<keyword evidence="6" id="KW-0378">Hydrolase</keyword>
<accession>A0A7X3FQV5</accession>
<dbReference type="PANTHER" id="PTHR43881">
    <property type="entry name" value="GAMMA-GLUTAMYLTRANSPEPTIDASE (AFU_ORTHOLOGUE AFUA_4G13580)"/>
    <property type="match status" value="1"/>
</dbReference>
<feature type="active site" description="Nucleophile" evidence="4">
    <location>
        <position position="351"/>
    </location>
</feature>
<dbReference type="GO" id="GO:0006751">
    <property type="term" value="P:glutathione catabolic process"/>
    <property type="evidence" value="ECO:0007669"/>
    <property type="project" value="UniProtKB-UniRule"/>
</dbReference>
<dbReference type="Proteomes" id="UP000438106">
    <property type="component" value="Unassembled WGS sequence"/>
</dbReference>
<reference evidence="7 8" key="1">
    <citation type="submission" date="2019-12" db="EMBL/GenBank/DDBJ databases">
        <title>Devosia maris sp. nov., isolated from the deep seawater.</title>
        <authorList>
            <person name="Liu Y."/>
        </authorList>
    </citation>
    <scope>NUCLEOTIDE SEQUENCE [LARGE SCALE GENOMIC DNA]</scope>
    <source>
        <strain evidence="7 8">L53-10-65</strain>
    </source>
</reference>
<comment type="caution">
    <text evidence="7">The sequence shown here is derived from an EMBL/GenBank/DDBJ whole genome shotgun (WGS) entry which is preliminary data.</text>
</comment>
<dbReference type="PANTHER" id="PTHR43881:SF1">
    <property type="entry name" value="GAMMA-GLUTAMYLTRANSPEPTIDASE (AFU_ORTHOLOGUE AFUA_4G13580)"/>
    <property type="match status" value="1"/>
</dbReference>
<evidence type="ECO:0000256" key="4">
    <source>
        <dbReference type="PIRSR" id="PIRSR600101-1"/>
    </source>
</evidence>
<dbReference type="AlphaFoldDB" id="A0A7X3FQV5"/>
<dbReference type="InterPro" id="IPR000101">
    <property type="entry name" value="GGT_peptidase"/>
</dbReference>
<dbReference type="GO" id="GO:0036374">
    <property type="term" value="F:glutathione hydrolase activity"/>
    <property type="evidence" value="ECO:0007669"/>
    <property type="project" value="UniProtKB-UniRule"/>
</dbReference>
<comment type="catalytic activity">
    <reaction evidence="1 6">
        <text>an S-substituted glutathione + H2O = an S-substituted L-cysteinylglycine + L-glutamate</text>
        <dbReference type="Rhea" id="RHEA:59468"/>
        <dbReference type="ChEBI" id="CHEBI:15377"/>
        <dbReference type="ChEBI" id="CHEBI:29985"/>
        <dbReference type="ChEBI" id="CHEBI:90779"/>
        <dbReference type="ChEBI" id="CHEBI:143103"/>
        <dbReference type="EC" id="3.4.19.13"/>
    </reaction>
</comment>
<comment type="pathway">
    <text evidence="6">Sulfur metabolism; glutathione metabolism.</text>
</comment>
<proteinExistence type="inferred from homology"/>
<organism evidence="7 8">
    <name type="scientific">Devosia marina</name>
    <dbReference type="NCBI Taxonomy" id="2683198"/>
    <lineage>
        <taxon>Bacteria</taxon>
        <taxon>Pseudomonadati</taxon>
        <taxon>Pseudomonadota</taxon>
        <taxon>Alphaproteobacteria</taxon>
        <taxon>Hyphomicrobiales</taxon>
        <taxon>Devosiaceae</taxon>
        <taxon>Devosia</taxon>
    </lineage>
</organism>
<dbReference type="InterPro" id="IPR029055">
    <property type="entry name" value="Ntn_hydrolases_N"/>
</dbReference>
<dbReference type="EC" id="3.4.19.13" evidence="6"/>
<dbReference type="RefSeq" id="WP_157289898.1">
    <property type="nucleotide sequence ID" value="NZ_WQRF01000002.1"/>
</dbReference>
<evidence type="ECO:0000256" key="3">
    <source>
        <dbReference type="ARBA" id="ARBA00047417"/>
    </source>
</evidence>